<evidence type="ECO:0000313" key="2">
    <source>
        <dbReference type="Proteomes" id="UP001597349"/>
    </source>
</evidence>
<organism evidence="1 2">
    <name type="scientific">Mesorhizobium calcicola</name>
    <dbReference type="NCBI Taxonomy" id="1300310"/>
    <lineage>
        <taxon>Bacteria</taxon>
        <taxon>Pseudomonadati</taxon>
        <taxon>Pseudomonadota</taxon>
        <taxon>Alphaproteobacteria</taxon>
        <taxon>Hyphomicrobiales</taxon>
        <taxon>Phyllobacteriaceae</taxon>
        <taxon>Mesorhizobium</taxon>
    </lineage>
</organism>
<proteinExistence type="predicted"/>
<gene>
    <name evidence="1" type="ORF">ACFSQT_07735</name>
</gene>
<comment type="caution">
    <text evidence="1">The sequence shown here is derived from an EMBL/GenBank/DDBJ whole genome shotgun (WGS) entry which is preliminary data.</text>
</comment>
<keyword evidence="2" id="KW-1185">Reference proteome</keyword>
<dbReference type="Proteomes" id="UP001597349">
    <property type="component" value="Unassembled WGS sequence"/>
</dbReference>
<reference evidence="2" key="1">
    <citation type="journal article" date="2019" name="Int. J. Syst. Evol. Microbiol.">
        <title>The Global Catalogue of Microorganisms (GCM) 10K type strain sequencing project: providing services to taxonomists for standard genome sequencing and annotation.</title>
        <authorList>
            <consortium name="The Broad Institute Genomics Platform"/>
            <consortium name="The Broad Institute Genome Sequencing Center for Infectious Disease"/>
            <person name="Wu L."/>
            <person name="Ma J."/>
        </authorList>
    </citation>
    <scope>NUCLEOTIDE SEQUENCE [LARGE SCALE GENOMIC DNA]</scope>
    <source>
        <strain evidence="2">CGMCC 1.16226</strain>
    </source>
</reference>
<dbReference type="EMBL" id="JBHUGY010000015">
    <property type="protein sequence ID" value="MFD2053008.1"/>
    <property type="molecule type" value="Genomic_DNA"/>
</dbReference>
<dbReference type="RefSeq" id="WP_379017939.1">
    <property type="nucleotide sequence ID" value="NZ_JBHUGY010000015.1"/>
</dbReference>
<evidence type="ECO:0000313" key="1">
    <source>
        <dbReference type="EMBL" id="MFD2053008.1"/>
    </source>
</evidence>
<evidence type="ECO:0008006" key="3">
    <source>
        <dbReference type="Google" id="ProtNLM"/>
    </source>
</evidence>
<accession>A0ABW4WAI6</accession>
<sequence length="71" mass="7995">MLGVAHNRRQRCATTTAGAFISGLRSRIQALPYFVHMVATWVFDYGLGPARKLAWKAASFREFPNQGLERV</sequence>
<protein>
    <recommendedName>
        <fullName evidence="3">Transposase</fullName>
    </recommendedName>
</protein>
<name>A0ABW4WAI6_9HYPH</name>